<dbReference type="InterPro" id="IPR016181">
    <property type="entry name" value="Acyl_CoA_acyltransferase"/>
</dbReference>
<dbReference type="Gene3D" id="3.40.630.70">
    <property type="entry name" value="Leucyl/phenylalanyl-tRNA-protein transferase, C-terminal domain"/>
    <property type="match status" value="1"/>
</dbReference>
<comment type="similarity">
    <text evidence="4">Belongs to the L/F-transferase family.</text>
</comment>
<dbReference type="GO" id="GO:0008914">
    <property type="term" value="F:leucyl-tRNA--protein transferase activity"/>
    <property type="evidence" value="ECO:0007669"/>
    <property type="project" value="UniProtKB-UniRule"/>
</dbReference>
<keyword evidence="2 4" id="KW-0808">Transferase</keyword>
<protein>
    <recommendedName>
        <fullName evidence="4">Leucyl/phenylalanyl-tRNA--protein transferase</fullName>
        <ecNumber evidence="4">2.3.2.6</ecNumber>
    </recommendedName>
    <alternativeName>
        <fullName evidence="4">L/F-transferase</fullName>
    </alternativeName>
    <alternativeName>
        <fullName evidence="4">Leucyltransferase</fullName>
    </alternativeName>
    <alternativeName>
        <fullName evidence="4">Phenyalanyltransferase</fullName>
    </alternativeName>
</protein>
<keyword evidence="6" id="KW-1185">Reference proteome</keyword>
<comment type="catalytic activity">
    <reaction evidence="4">
        <text>N-terminal L-arginyl-[protein] + L-leucyl-tRNA(Leu) = N-terminal L-leucyl-L-arginyl-[protein] + tRNA(Leu) + H(+)</text>
        <dbReference type="Rhea" id="RHEA:50416"/>
        <dbReference type="Rhea" id="RHEA-COMP:9613"/>
        <dbReference type="Rhea" id="RHEA-COMP:9622"/>
        <dbReference type="Rhea" id="RHEA-COMP:12672"/>
        <dbReference type="Rhea" id="RHEA-COMP:12673"/>
        <dbReference type="ChEBI" id="CHEBI:15378"/>
        <dbReference type="ChEBI" id="CHEBI:64719"/>
        <dbReference type="ChEBI" id="CHEBI:78442"/>
        <dbReference type="ChEBI" id="CHEBI:78494"/>
        <dbReference type="ChEBI" id="CHEBI:133044"/>
        <dbReference type="EC" id="2.3.2.6"/>
    </reaction>
</comment>
<evidence type="ECO:0000313" key="6">
    <source>
        <dbReference type="Proteomes" id="UP000242447"/>
    </source>
</evidence>
<dbReference type="AlphaFoldDB" id="A0A1W6P038"/>
<dbReference type="EMBL" id="CP019937">
    <property type="protein sequence ID" value="ARO14809.1"/>
    <property type="molecule type" value="Genomic_DNA"/>
</dbReference>
<proteinExistence type="inferred from homology"/>
<keyword evidence="1 4" id="KW-0963">Cytoplasm</keyword>
<dbReference type="GO" id="GO:0005737">
    <property type="term" value="C:cytoplasm"/>
    <property type="evidence" value="ECO:0007669"/>
    <property type="project" value="UniProtKB-SubCell"/>
</dbReference>
<dbReference type="Pfam" id="PF03588">
    <property type="entry name" value="Leu_Phe_trans"/>
    <property type="match status" value="1"/>
</dbReference>
<evidence type="ECO:0000313" key="5">
    <source>
        <dbReference type="EMBL" id="ARO14809.1"/>
    </source>
</evidence>
<comment type="catalytic activity">
    <reaction evidence="4">
        <text>N-terminal L-lysyl-[protein] + L-leucyl-tRNA(Leu) = N-terminal L-leucyl-L-lysyl-[protein] + tRNA(Leu) + H(+)</text>
        <dbReference type="Rhea" id="RHEA:12340"/>
        <dbReference type="Rhea" id="RHEA-COMP:9613"/>
        <dbReference type="Rhea" id="RHEA-COMP:9622"/>
        <dbReference type="Rhea" id="RHEA-COMP:12670"/>
        <dbReference type="Rhea" id="RHEA-COMP:12671"/>
        <dbReference type="ChEBI" id="CHEBI:15378"/>
        <dbReference type="ChEBI" id="CHEBI:65249"/>
        <dbReference type="ChEBI" id="CHEBI:78442"/>
        <dbReference type="ChEBI" id="CHEBI:78494"/>
        <dbReference type="ChEBI" id="CHEBI:133043"/>
        <dbReference type="EC" id="2.3.2.6"/>
    </reaction>
</comment>
<comment type="subcellular location">
    <subcellularLocation>
        <location evidence="4">Cytoplasm</location>
    </subcellularLocation>
</comment>
<evidence type="ECO:0000256" key="4">
    <source>
        <dbReference type="HAMAP-Rule" id="MF_00688"/>
    </source>
</evidence>
<dbReference type="InterPro" id="IPR004616">
    <property type="entry name" value="Leu/Phe-tRNA_Trfase"/>
</dbReference>
<dbReference type="SUPFAM" id="SSF55729">
    <property type="entry name" value="Acyl-CoA N-acyltransferases (Nat)"/>
    <property type="match status" value="1"/>
</dbReference>
<dbReference type="EC" id="2.3.2.6" evidence="4"/>
<dbReference type="PANTHER" id="PTHR30098:SF2">
    <property type="entry name" value="LEUCYL_PHENYLALANYL-TRNA--PROTEIN TRANSFERASE"/>
    <property type="match status" value="1"/>
</dbReference>
<dbReference type="OrthoDB" id="9790282at2"/>
<accession>A0A1W6P038</accession>
<reference evidence="5 6" key="1">
    <citation type="submission" date="2017-02" db="EMBL/GenBank/DDBJ databases">
        <title>Ketogulonicigenium robustum SPU B003 Genome sequencing and assembly.</title>
        <authorList>
            <person name="Li Y."/>
            <person name="Liu L."/>
            <person name="Wang C."/>
            <person name="Zhang M."/>
            <person name="Zhang T."/>
            <person name="Zhang Y."/>
        </authorList>
    </citation>
    <scope>NUCLEOTIDE SEQUENCE [LARGE SCALE GENOMIC DNA]</scope>
    <source>
        <strain evidence="5 6">SPU_B003</strain>
    </source>
</reference>
<comment type="catalytic activity">
    <reaction evidence="4">
        <text>L-phenylalanyl-tRNA(Phe) + an N-terminal L-alpha-aminoacyl-[protein] = an N-terminal L-phenylalanyl-L-alpha-aminoacyl-[protein] + tRNA(Phe)</text>
        <dbReference type="Rhea" id="RHEA:43632"/>
        <dbReference type="Rhea" id="RHEA-COMP:9668"/>
        <dbReference type="Rhea" id="RHEA-COMP:9699"/>
        <dbReference type="Rhea" id="RHEA-COMP:10636"/>
        <dbReference type="Rhea" id="RHEA-COMP:10637"/>
        <dbReference type="ChEBI" id="CHEBI:78442"/>
        <dbReference type="ChEBI" id="CHEBI:78531"/>
        <dbReference type="ChEBI" id="CHEBI:78597"/>
        <dbReference type="ChEBI" id="CHEBI:83561"/>
        <dbReference type="EC" id="2.3.2.6"/>
    </reaction>
</comment>
<name>A0A1W6P038_9RHOB</name>
<gene>
    <name evidence="4 5" type="primary">aat</name>
    <name evidence="5" type="ORF">BVG79_01463</name>
</gene>
<sequence>MAALTPDDVLAAYRFGIFPMAESRDDPHLFWVDPEMRGLLPIDGLHISRSLARRIRRQDFRITYDTAFHPVMAGCADRPETWINPPIFTLYSALYDMGHAHSVEVWSGDDLVGGSYGLKIGGAFFGESMFSRQTDASKVALAYLTTSLRSAGYSLFDTQFLTPHLASLGGHEVPRKSYREMLSKAVARKTEAKLRVPQVHEVLQLSGQTS</sequence>
<dbReference type="RefSeq" id="WP_085786300.1">
    <property type="nucleotide sequence ID" value="NZ_CP019937.1"/>
</dbReference>
<evidence type="ECO:0000256" key="3">
    <source>
        <dbReference type="ARBA" id="ARBA00023315"/>
    </source>
</evidence>
<evidence type="ECO:0000256" key="1">
    <source>
        <dbReference type="ARBA" id="ARBA00022490"/>
    </source>
</evidence>
<dbReference type="GO" id="GO:0030163">
    <property type="term" value="P:protein catabolic process"/>
    <property type="evidence" value="ECO:0007669"/>
    <property type="project" value="UniProtKB-UniRule"/>
</dbReference>
<dbReference type="HAMAP" id="MF_00688">
    <property type="entry name" value="Leu_Phe_trans"/>
    <property type="match status" value="1"/>
</dbReference>
<keyword evidence="3 4" id="KW-0012">Acyltransferase</keyword>
<dbReference type="STRING" id="92947.BVG79_01463"/>
<dbReference type="FunFam" id="3.40.630.70:FF:000001">
    <property type="entry name" value="Leucyl/phenylalanyl-tRNA--protein transferase"/>
    <property type="match status" value="1"/>
</dbReference>
<organism evidence="5 6">
    <name type="scientific">Ketogulonicigenium robustum</name>
    <dbReference type="NCBI Taxonomy" id="92947"/>
    <lineage>
        <taxon>Bacteria</taxon>
        <taxon>Pseudomonadati</taxon>
        <taxon>Pseudomonadota</taxon>
        <taxon>Alphaproteobacteria</taxon>
        <taxon>Rhodobacterales</taxon>
        <taxon>Roseobacteraceae</taxon>
        <taxon>Ketogulonicigenium</taxon>
    </lineage>
</organism>
<dbReference type="Proteomes" id="UP000242447">
    <property type="component" value="Chromosome"/>
</dbReference>
<comment type="function">
    <text evidence="4">Functions in the N-end rule pathway of protein degradation where it conjugates Leu, Phe and, less efficiently, Met from aminoacyl-tRNAs to the N-termini of proteins containing an N-terminal arginine or lysine.</text>
</comment>
<dbReference type="KEGG" id="kro:BVG79_01463"/>
<dbReference type="PANTHER" id="PTHR30098">
    <property type="entry name" value="LEUCYL/PHENYLALANYL-TRNA--PROTEIN TRANSFERASE"/>
    <property type="match status" value="1"/>
</dbReference>
<dbReference type="InterPro" id="IPR042203">
    <property type="entry name" value="Leu/Phe-tRNA_Trfase_C"/>
</dbReference>
<evidence type="ECO:0000256" key="2">
    <source>
        <dbReference type="ARBA" id="ARBA00022679"/>
    </source>
</evidence>
<dbReference type="NCBIfam" id="TIGR00667">
    <property type="entry name" value="aat"/>
    <property type="match status" value="1"/>
</dbReference>